<evidence type="ECO:0000313" key="3">
    <source>
        <dbReference type="EMBL" id="GGE68574.1"/>
    </source>
</evidence>
<dbReference type="PANTHER" id="PTHR34406">
    <property type="entry name" value="PROTEIN YCEI"/>
    <property type="match status" value="1"/>
</dbReference>
<dbReference type="SUPFAM" id="SSF101874">
    <property type="entry name" value="YceI-like"/>
    <property type="match status" value="1"/>
</dbReference>
<dbReference type="PANTHER" id="PTHR34406:SF1">
    <property type="entry name" value="PROTEIN YCEI"/>
    <property type="match status" value="1"/>
</dbReference>
<reference evidence="3" key="1">
    <citation type="journal article" date="2014" name="Int. J. Syst. Evol. Microbiol.">
        <title>Complete genome sequence of Corynebacterium casei LMG S-19264T (=DSM 44701T), isolated from a smear-ripened cheese.</title>
        <authorList>
            <consortium name="US DOE Joint Genome Institute (JGI-PGF)"/>
            <person name="Walter F."/>
            <person name="Albersmeier A."/>
            <person name="Kalinowski J."/>
            <person name="Ruckert C."/>
        </authorList>
    </citation>
    <scope>NUCLEOTIDE SEQUENCE</scope>
    <source>
        <strain evidence="3">CGMCC 1.12698</strain>
    </source>
</reference>
<protein>
    <recommendedName>
        <fullName evidence="2">Lipid/polyisoprenoid-binding YceI-like domain-containing protein</fullName>
    </recommendedName>
</protein>
<dbReference type="Pfam" id="PF04264">
    <property type="entry name" value="YceI"/>
    <property type="match status" value="1"/>
</dbReference>
<sequence>MKKKYLIPAVVASVVVIGAGGYTAFNSYVGNNVQVESVLDSTSNASAATSVSADKLNGKWEIAGESKVYWSVTTSKETVNFVNEKVTGTWNVDINNPATMTGEGIVDMSALDSGNATRDEHVRDREDLLAVKDHPQATFVTKSFAGVPKEWKEGTAVPLTIEGTLKIKGQEKDVKFESEAMYKGEQLLLSGKTKVTFADFGMKSPHTIVLEAENDLGVQLELVLNKK</sequence>
<gene>
    <name evidence="3" type="ORF">GCM10007140_18300</name>
</gene>
<evidence type="ECO:0000313" key="4">
    <source>
        <dbReference type="Proteomes" id="UP000605259"/>
    </source>
</evidence>
<dbReference type="Proteomes" id="UP000605259">
    <property type="component" value="Unassembled WGS sequence"/>
</dbReference>
<dbReference type="AlphaFoldDB" id="A0A917ATA1"/>
<feature type="domain" description="Lipid/polyisoprenoid-binding YceI-like" evidence="2">
    <location>
        <begin position="59"/>
        <end position="225"/>
    </location>
</feature>
<proteinExistence type="inferred from homology"/>
<keyword evidence="4" id="KW-1185">Reference proteome</keyword>
<dbReference type="InterPro" id="IPR007372">
    <property type="entry name" value="Lipid/polyisoprenoid-bd_YceI"/>
</dbReference>
<name>A0A917ATA1_9BACI</name>
<evidence type="ECO:0000256" key="1">
    <source>
        <dbReference type="ARBA" id="ARBA00008812"/>
    </source>
</evidence>
<reference evidence="3" key="2">
    <citation type="submission" date="2020-09" db="EMBL/GenBank/DDBJ databases">
        <authorList>
            <person name="Sun Q."/>
            <person name="Zhou Y."/>
        </authorList>
    </citation>
    <scope>NUCLEOTIDE SEQUENCE</scope>
    <source>
        <strain evidence="3">CGMCC 1.12698</strain>
    </source>
</reference>
<comment type="similarity">
    <text evidence="1">Belongs to the UPF0312 family.</text>
</comment>
<dbReference type="InterPro" id="IPR036761">
    <property type="entry name" value="TTHA0802/YceI-like_sf"/>
</dbReference>
<dbReference type="EMBL" id="BMFK01000001">
    <property type="protein sequence ID" value="GGE68574.1"/>
    <property type="molecule type" value="Genomic_DNA"/>
</dbReference>
<accession>A0A917ATA1</accession>
<dbReference type="SMART" id="SM00867">
    <property type="entry name" value="YceI"/>
    <property type="match status" value="1"/>
</dbReference>
<dbReference type="RefSeq" id="WP_188388058.1">
    <property type="nucleotide sequence ID" value="NZ_BMFK01000001.1"/>
</dbReference>
<comment type="caution">
    <text evidence="3">The sequence shown here is derived from an EMBL/GenBank/DDBJ whole genome shotgun (WGS) entry which is preliminary data.</text>
</comment>
<evidence type="ECO:0000259" key="2">
    <source>
        <dbReference type="SMART" id="SM00867"/>
    </source>
</evidence>
<organism evidence="3 4">
    <name type="scientific">Priestia taiwanensis</name>
    <dbReference type="NCBI Taxonomy" id="1347902"/>
    <lineage>
        <taxon>Bacteria</taxon>
        <taxon>Bacillati</taxon>
        <taxon>Bacillota</taxon>
        <taxon>Bacilli</taxon>
        <taxon>Bacillales</taxon>
        <taxon>Bacillaceae</taxon>
        <taxon>Priestia</taxon>
    </lineage>
</organism>
<dbReference type="Gene3D" id="2.40.128.110">
    <property type="entry name" value="Lipid/polyisoprenoid-binding, YceI-like"/>
    <property type="match status" value="1"/>
</dbReference>